<dbReference type="STRING" id="1908258.BKK48_00215"/>
<name>A0A1V3ICL5_9PAST</name>
<sequence>MLAIRLPEDIEMRLQHLADETGRSKTFYAKEAILKYLEDMEDIFLADKALKEFRESGEQLISLDELEAELGLED</sequence>
<evidence type="ECO:0000313" key="2">
    <source>
        <dbReference type="Proteomes" id="UP000189437"/>
    </source>
</evidence>
<accession>A0A1V3ICL5</accession>
<dbReference type="InterPro" id="IPR010985">
    <property type="entry name" value="Ribbon_hlx_hlx"/>
</dbReference>
<dbReference type="AlphaFoldDB" id="A0A1V3ICL5"/>
<dbReference type="Proteomes" id="UP000189437">
    <property type="component" value="Unassembled WGS sequence"/>
</dbReference>
<organism evidence="1 2">
    <name type="scientific">Rodentibacter heidelbergensis</name>
    <dbReference type="NCBI Taxonomy" id="1908258"/>
    <lineage>
        <taxon>Bacteria</taxon>
        <taxon>Pseudomonadati</taxon>
        <taxon>Pseudomonadota</taxon>
        <taxon>Gammaproteobacteria</taxon>
        <taxon>Pasteurellales</taxon>
        <taxon>Pasteurellaceae</taxon>
        <taxon>Rodentibacter</taxon>
    </lineage>
</organism>
<gene>
    <name evidence="1" type="ORF">BKK48_00215</name>
</gene>
<dbReference type="Pfam" id="PF19807">
    <property type="entry name" value="DUF6290"/>
    <property type="match status" value="1"/>
</dbReference>
<evidence type="ECO:0000313" key="1">
    <source>
        <dbReference type="EMBL" id="OOF37839.1"/>
    </source>
</evidence>
<dbReference type="EMBL" id="MLHH01000001">
    <property type="protein sequence ID" value="OOF37839.1"/>
    <property type="molecule type" value="Genomic_DNA"/>
</dbReference>
<reference evidence="1 2" key="1">
    <citation type="submission" date="2016-10" db="EMBL/GenBank/DDBJ databases">
        <title>Rodentibacter gen. nov. and new species.</title>
        <authorList>
            <person name="Christensen H."/>
        </authorList>
    </citation>
    <scope>NUCLEOTIDE SEQUENCE [LARGE SCALE GENOMIC DNA]</scope>
    <source>
        <strain evidence="1 2">Ac69</strain>
    </source>
</reference>
<dbReference type="Gene3D" id="1.10.1220.10">
    <property type="entry name" value="Met repressor-like"/>
    <property type="match status" value="1"/>
</dbReference>
<comment type="caution">
    <text evidence="1">The sequence shown here is derived from an EMBL/GenBank/DDBJ whole genome shotgun (WGS) entry which is preliminary data.</text>
</comment>
<protein>
    <submittedName>
        <fullName evidence="1">CopG family transcriptional regulator</fullName>
    </submittedName>
</protein>
<keyword evidence="2" id="KW-1185">Reference proteome</keyword>
<dbReference type="SUPFAM" id="SSF47598">
    <property type="entry name" value="Ribbon-helix-helix"/>
    <property type="match status" value="1"/>
</dbReference>
<dbReference type="RefSeq" id="WP_077426220.1">
    <property type="nucleotide sequence ID" value="NZ_MLHH01000001.1"/>
</dbReference>
<proteinExistence type="predicted"/>
<dbReference type="InterPro" id="IPR013321">
    <property type="entry name" value="Arc_rbn_hlx_hlx"/>
</dbReference>
<dbReference type="GO" id="GO:0006355">
    <property type="term" value="P:regulation of DNA-templated transcription"/>
    <property type="evidence" value="ECO:0007669"/>
    <property type="project" value="InterPro"/>
</dbReference>
<dbReference type="OrthoDB" id="9812023at2"/>
<dbReference type="InterPro" id="IPR046257">
    <property type="entry name" value="DUF6290"/>
</dbReference>